<dbReference type="InterPro" id="IPR041470">
    <property type="entry name" value="GCP_N"/>
</dbReference>
<sequence length="707" mass="80176">MDSTVPSPSTPKWNVDRPFLTGRFHQETKSASGVAESKGFSMEIFGPGVDKPIGCYHAAIQELIVIDDLLSALVGIEGRYISIRRVQGKDDSANFQVDASMDLALQESAKRIFPLCESYLLINQFVESRSQFKSGLVNHAFAAALRTLLLDYQAMVAQLEHQFRLGKLSVQGLWFYCQPMMGSMQALSILIKKASAGNFIGSAVLNLLQSQAKAMAGDHVVRSLLEKMSQCANQAYLGILERWVYEGVIDDPYGEFFIAENKSLQKESLTQDYDTKYWQQRYSLKDDIPSFLANAAETILTTGKYLNVMRECGHSIQVHVAENLKLTTVGSNHRYLECIKAAYDFASGELLNLIKEKYDLMGKLRSIKHYLLLDQGDFLVHFMDIAREQLMKKPDEISVEKLQSLLDLALRSTAAVADPFHEDLTCCVERTTLLKRLSTLKDLQMSQIVSSSSDLEEPVSITGLETFSLSFKVRWPLSLVISRKALTKYQLIFRFLFHCKHVNRQLCAAWQLHQGLRRLDMQGIAISVSSLLCRNMLKFINSLLHYLTFEAALLGWRLVRVLEPNWHVMHNRLQTAKSIDEVIQYHDFFLEKCLRECLLLSPVLLKKLEKMKSICLQYAAAAQWLITYSNDTSKTDSPVADRYKKLKLRTRSQKVASENATVVESILKFEREFSSELRSLGPILSSSSRAEPYLTHLAQWLLGVGRD</sequence>
<evidence type="ECO:0000313" key="9">
    <source>
        <dbReference type="Proteomes" id="UP001318860"/>
    </source>
</evidence>
<comment type="similarity">
    <text evidence="1 5">Belongs to the TUBGCP family.</text>
</comment>
<feature type="domain" description="Gamma tubulin complex component protein N-terminal" evidence="7">
    <location>
        <begin position="66"/>
        <end position="357"/>
    </location>
</feature>
<comment type="function">
    <text evidence="5">Component of the gamma-tubulin ring complex (gTuRC) which mediates microtubule nucleation.</text>
</comment>
<keyword evidence="3 5" id="KW-0493">Microtubule</keyword>
<protein>
    <recommendedName>
        <fullName evidence="5">Gamma-tubulin complex component</fullName>
    </recommendedName>
</protein>
<dbReference type="InterPro" id="IPR040457">
    <property type="entry name" value="GCP_C"/>
</dbReference>
<organism evidence="8 9">
    <name type="scientific">Rehmannia glutinosa</name>
    <name type="common">Chinese foxglove</name>
    <dbReference type="NCBI Taxonomy" id="99300"/>
    <lineage>
        <taxon>Eukaryota</taxon>
        <taxon>Viridiplantae</taxon>
        <taxon>Streptophyta</taxon>
        <taxon>Embryophyta</taxon>
        <taxon>Tracheophyta</taxon>
        <taxon>Spermatophyta</taxon>
        <taxon>Magnoliopsida</taxon>
        <taxon>eudicotyledons</taxon>
        <taxon>Gunneridae</taxon>
        <taxon>Pentapetalae</taxon>
        <taxon>asterids</taxon>
        <taxon>lamiids</taxon>
        <taxon>Lamiales</taxon>
        <taxon>Orobanchaceae</taxon>
        <taxon>Rehmannieae</taxon>
        <taxon>Rehmannia</taxon>
    </lineage>
</organism>
<gene>
    <name evidence="8" type="ORF">DH2020_028465</name>
</gene>
<evidence type="ECO:0000313" key="8">
    <source>
        <dbReference type="EMBL" id="KAK6137793.1"/>
    </source>
</evidence>
<comment type="subcellular location">
    <subcellularLocation>
        <location evidence="5">Cytoplasm</location>
        <location evidence="5">Cytoskeleton</location>
        <location evidence="5">Microtubule organizing center</location>
    </subcellularLocation>
</comment>
<keyword evidence="9" id="KW-1185">Reference proteome</keyword>
<reference evidence="8 9" key="1">
    <citation type="journal article" date="2021" name="Comput. Struct. Biotechnol. J.">
        <title>De novo genome assembly of the potent medicinal plant Rehmannia glutinosa using nanopore technology.</title>
        <authorList>
            <person name="Ma L."/>
            <person name="Dong C."/>
            <person name="Song C."/>
            <person name="Wang X."/>
            <person name="Zheng X."/>
            <person name="Niu Y."/>
            <person name="Chen S."/>
            <person name="Feng W."/>
        </authorList>
    </citation>
    <scope>NUCLEOTIDE SEQUENCE [LARGE SCALE GENOMIC DNA]</scope>
    <source>
        <strain evidence="8">DH-2019</strain>
    </source>
</reference>
<dbReference type="PANTHER" id="PTHR19302:SF13">
    <property type="entry name" value="GAMMA-TUBULIN COMPLEX COMPONENT 2"/>
    <property type="match status" value="1"/>
</dbReference>
<dbReference type="InterPro" id="IPR007259">
    <property type="entry name" value="GCP"/>
</dbReference>
<evidence type="ECO:0000256" key="1">
    <source>
        <dbReference type="ARBA" id="ARBA00010337"/>
    </source>
</evidence>
<dbReference type="Pfam" id="PF04130">
    <property type="entry name" value="GCP_C_terminal"/>
    <property type="match status" value="1"/>
</dbReference>
<keyword evidence="2 5" id="KW-0963">Cytoplasm</keyword>
<evidence type="ECO:0000256" key="4">
    <source>
        <dbReference type="ARBA" id="ARBA00023212"/>
    </source>
</evidence>
<comment type="caution">
    <text evidence="8">The sequence shown here is derived from an EMBL/GenBank/DDBJ whole genome shotgun (WGS) entry which is preliminary data.</text>
</comment>
<evidence type="ECO:0000259" key="6">
    <source>
        <dbReference type="Pfam" id="PF04130"/>
    </source>
</evidence>
<evidence type="ECO:0000256" key="3">
    <source>
        <dbReference type="ARBA" id="ARBA00022701"/>
    </source>
</evidence>
<feature type="domain" description="Gamma tubulin complex component C-terminal" evidence="6">
    <location>
        <begin position="360"/>
        <end position="698"/>
    </location>
</feature>
<dbReference type="EMBL" id="JABTTQ020000801">
    <property type="protein sequence ID" value="KAK6137793.1"/>
    <property type="molecule type" value="Genomic_DNA"/>
</dbReference>
<evidence type="ECO:0000256" key="2">
    <source>
        <dbReference type="ARBA" id="ARBA00022490"/>
    </source>
</evidence>
<dbReference type="PANTHER" id="PTHR19302">
    <property type="entry name" value="GAMMA TUBULIN COMPLEX PROTEIN"/>
    <property type="match status" value="1"/>
</dbReference>
<accession>A0ABR0VT25</accession>
<proteinExistence type="inferred from homology"/>
<dbReference type="Gene3D" id="1.20.120.1900">
    <property type="entry name" value="Gamma-tubulin complex, C-terminal domain"/>
    <property type="match status" value="1"/>
</dbReference>
<dbReference type="Proteomes" id="UP001318860">
    <property type="component" value="Unassembled WGS sequence"/>
</dbReference>
<dbReference type="InterPro" id="IPR042241">
    <property type="entry name" value="GCP_C_sf"/>
</dbReference>
<dbReference type="Pfam" id="PF17681">
    <property type="entry name" value="GCP_N_terminal"/>
    <property type="match status" value="1"/>
</dbReference>
<evidence type="ECO:0000259" key="7">
    <source>
        <dbReference type="Pfam" id="PF17681"/>
    </source>
</evidence>
<evidence type="ECO:0000256" key="5">
    <source>
        <dbReference type="RuleBase" id="RU363050"/>
    </source>
</evidence>
<name>A0ABR0VT25_REHGL</name>
<keyword evidence="4 5" id="KW-0206">Cytoskeleton</keyword>